<organism evidence="1 2">
    <name type="scientific">Chlamydia pneumoniae</name>
    <name type="common">Chlamydophila pneumoniae</name>
    <dbReference type="NCBI Taxonomy" id="83558"/>
    <lineage>
        <taxon>Bacteria</taxon>
        <taxon>Pseudomonadati</taxon>
        <taxon>Chlamydiota</taxon>
        <taxon>Chlamydiia</taxon>
        <taxon>Chlamydiales</taxon>
        <taxon>Chlamydiaceae</taxon>
        <taxon>Chlamydia/Chlamydophila group</taxon>
        <taxon>Chlamydia</taxon>
    </lineage>
</organism>
<evidence type="ECO:0000313" key="2">
    <source>
        <dbReference type="Proteomes" id="UP000000424"/>
    </source>
</evidence>
<dbReference type="Proteomes" id="UP000000424">
    <property type="component" value="Chromosome"/>
</dbReference>
<dbReference type="EMBL" id="AE009440">
    <property type="protein sequence ID" value="AAP98688.1"/>
    <property type="molecule type" value="Genomic_DNA"/>
</dbReference>
<reference evidence="1" key="1">
    <citation type="submission" date="2002-05" db="EMBL/GenBank/DDBJ databases">
        <title>The genome sequence of Chlamydia pneumoniae TW183 and comparison with other Chlamydia strains based on whole genome sequence analysis.</title>
        <authorList>
            <person name="Geng M.M."/>
            <person name="Schuhmacher A."/>
            <person name="Muehldorfer I."/>
            <person name="Bensch K.W."/>
            <person name="Schaefer K.P."/>
            <person name="Schneider S."/>
            <person name="Pohl T."/>
            <person name="Essig A."/>
            <person name="Marre R."/>
            <person name="Melchers K."/>
        </authorList>
    </citation>
    <scope>NUCLEOTIDE SEQUENCE [LARGE SCALE GENOMIC DNA]</scope>
    <source>
        <strain evidence="1">TW-183</strain>
    </source>
</reference>
<evidence type="ECO:0000313" key="1">
    <source>
        <dbReference type="EMBL" id="AAP98688.1"/>
    </source>
</evidence>
<protein>
    <submittedName>
        <fullName evidence="1">Uncharacterized protein</fullName>
    </submittedName>
</protein>
<proteinExistence type="predicted"/>
<name>A0ABN3YS31_CHLPN</name>
<gene>
    <name evidence="1" type="ordered locus">CpB0759</name>
</gene>
<keyword evidence="2" id="KW-1185">Reference proteome</keyword>
<sequence>MSFLLIKPFSPPPLKQDYLFDISPYTSSEITIGGSYFKLNKASLQSSTLRLRSISIIS</sequence>
<accession>A0ABN3YS31</accession>